<dbReference type="EMBL" id="JACYXI010000008">
    <property type="protein sequence ID" value="MBD8892650.1"/>
    <property type="molecule type" value="Genomic_DNA"/>
</dbReference>
<organism evidence="1 2">
    <name type="scientific">Roseibium litorale</name>
    <dbReference type="NCBI Taxonomy" id="2803841"/>
    <lineage>
        <taxon>Bacteria</taxon>
        <taxon>Pseudomonadati</taxon>
        <taxon>Pseudomonadota</taxon>
        <taxon>Alphaproteobacteria</taxon>
        <taxon>Hyphomicrobiales</taxon>
        <taxon>Stappiaceae</taxon>
        <taxon>Roseibium</taxon>
    </lineage>
</organism>
<dbReference type="InterPro" id="IPR029058">
    <property type="entry name" value="AB_hydrolase_fold"/>
</dbReference>
<dbReference type="Gene3D" id="3.40.50.1820">
    <property type="entry name" value="alpha/beta hydrolase"/>
    <property type="match status" value="1"/>
</dbReference>
<evidence type="ECO:0000313" key="1">
    <source>
        <dbReference type="EMBL" id="MBD8892650.1"/>
    </source>
</evidence>
<gene>
    <name evidence="1" type="ORF">IG616_13975</name>
</gene>
<dbReference type="SUPFAM" id="SSF53474">
    <property type="entry name" value="alpha/beta-Hydrolases"/>
    <property type="match status" value="1"/>
</dbReference>
<protein>
    <submittedName>
        <fullName evidence="1">Alpha/beta hydrolase</fullName>
    </submittedName>
</protein>
<accession>A0ABR9CP78</accession>
<reference evidence="1 2" key="2">
    <citation type="journal article" date="2021" name="Int. J. Syst. Evol. Microbiol.">
        <title>Roseibium litorale sp. nov., isolated from a tidal flat sediment and proposal for the reclassification of Labrenzia polysiphoniae as Roseibium polysiphoniae comb. nov.</title>
        <authorList>
            <person name="Liu Y."/>
            <person name="Pei T."/>
            <person name="Du J."/>
            <person name="Chao M."/>
            <person name="Deng M.R."/>
            <person name="Zhu H."/>
        </authorList>
    </citation>
    <scope>NUCLEOTIDE SEQUENCE [LARGE SCALE GENOMIC DNA]</scope>
    <source>
        <strain evidence="1 2">4C16A</strain>
    </source>
</reference>
<dbReference type="Proteomes" id="UP000632063">
    <property type="component" value="Unassembled WGS sequence"/>
</dbReference>
<evidence type="ECO:0000313" key="2">
    <source>
        <dbReference type="Proteomes" id="UP000632063"/>
    </source>
</evidence>
<dbReference type="GO" id="GO:0016787">
    <property type="term" value="F:hydrolase activity"/>
    <property type="evidence" value="ECO:0007669"/>
    <property type="project" value="UniProtKB-KW"/>
</dbReference>
<name>A0ABR9CP78_9HYPH</name>
<sequence>MAKGFGYSFRAPLLKTPADYGLDFEDVTFASEDGVPLEAWYIPCPGSAKLIIANHPRWFNRYGCPTHIEPWRSLGAWADPGNTIEVNYVPDYRILHDAGYNVLTYDERNFGQSGDANGGVTSAGRFEARDVIGSLLYARKRAKNMTIGLFSRCNGANATFYAMHTQPEQFADVRCLVAAQPLSVRSVVTRSLTLAGLIERIDDFEQECKLITTVGFDDMSPIGWVDKVQTPTFIYQVRDDAMTTPDDVQAIFDGIATAEKKLHWIEGTSARWDGYLEFQRRPEPMLEWFARYMT</sequence>
<comment type="caution">
    <text evidence="1">The sequence shown here is derived from an EMBL/GenBank/DDBJ whole genome shotgun (WGS) entry which is preliminary data.</text>
</comment>
<keyword evidence="2" id="KW-1185">Reference proteome</keyword>
<reference evidence="2" key="1">
    <citation type="submission" date="2020-09" db="EMBL/GenBank/DDBJ databases">
        <title>The genome sequence of strain Labrenzia suaedae 4C16A.</title>
        <authorList>
            <person name="Liu Y."/>
        </authorList>
    </citation>
    <scope>NUCLEOTIDE SEQUENCE [LARGE SCALE GENOMIC DNA]</scope>
    <source>
        <strain evidence="2">4C16A</strain>
    </source>
</reference>
<proteinExistence type="predicted"/>
<keyword evidence="1" id="KW-0378">Hydrolase</keyword>